<feature type="region of interest" description="Disordered" evidence="1">
    <location>
        <begin position="26"/>
        <end position="101"/>
    </location>
</feature>
<gene>
    <name evidence="2" type="ORF">CWC46_19260</name>
    <name evidence="3" type="ORF">Ser39006_019260</name>
</gene>
<dbReference type="Proteomes" id="UP000017700">
    <property type="component" value="Chromosome"/>
</dbReference>
<reference evidence="3" key="4">
    <citation type="submission" date="2017-11" db="EMBL/GenBank/DDBJ databases">
        <title>Complete genome sequence of Serratia sp. ATCC 39006.</title>
        <authorList>
            <person name="Hampton H.G."/>
            <person name="Jackson S.A."/>
            <person name="Jauregui R."/>
            <person name="Poulter G.T.M."/>
            <person name="Salmond G.P.C."/>
            <person name="Fineran P.C."/>
        </authorList>
    </citation>
    <scope>NUCLEOTIDE SEQUENCE</scope>
    <source>
        <strain evidence="3">ATCC 39006</strain>
    </source>
</reference>
<dbReference type="KEGG" id="serq:CWC46_19260"/>
<feature type="compositionally biased region" description="Low complexity" evidence="1">
    <location>
        <begin position="26"/>
        <end position="39"/>
    </location>
</feature>
<evidence type="ECO:0000313" key="3">
    <source>
        <dbReference type="EMBL" id="AUH06076.1"/>
    </source>
</evidence>
<reference evidence="3 4" key="1">
    <citation type="journal article" date="2013" name="Genome Announc.">
        <title>Draft genome sequence of Serratia sp. strain ATCC 39006, a model bacterium for analysis of the biosynthesis and regulation of prodigiosin, a carbapenem, and gas vesicles.</title>
        <authorList>
            <person name="Fineran P.C."/>
            <person name="Iglesias Cans M.C."/>
            <person name="Ramsay J.P."/>
            <person name="Wilf N.M."/>
            <person name="Cossyleon D."/>
            <person name="McNeil M.B."/>
            <person name="Williamson N.R."/>
            <person name="Monson R.E."/>
            <person name="Becher S.A."/>
            <person name="Stanton J.A."/>
            <person name="Brugger K."/>
            <person name="Brown S.D."/>
            <person name="Salmond G.P."/>
        </authorList>
    </citation>
    <scope>NUCLEOTIDE SEQUENCE [LARGE SCALE GENOMIC DNA]</scope>
    <source>
        <strain evidence="3">ATCC 39006</strain>
        <strain evidence="4">ATCC 39006 / SC 11482</strain>
    </source>
</reference>
<proteinExistence type="predicted"/>
<keyword evidence="4" id="KW-1185">Reference proteome</keyword>
<evidence type="ECO:0000313" key="5">
    <source>
        <dbReference type="Proteomes" id="UP000233778"/>
    </source>
</evidence>
<protein>
    <submittedName>
        <fullName evidence="3">Uncharacterized protein</fullName>
    </submittedName>
</protein>
<accession>A0A2I5TB24</accession>
<feature type="compositionally biased region" description="Polar residues" evidence="1">
    <location>
        <begin position="63"/>
        <end position="77"/>
    </location>
</feature>
<feature type="compositionally biased region" description="Basic and acidic residues" evidence="1">
    <location>
        <begin position="79"/>
        <end position="101"/>
    </location>
</feature>
<evidence type="ECO:0000313" key="2">
    <source>
        <dbReference type="EMBL" id="AUH01753.1"/>
    </source>
</evidence>
<dbReference type="OrthoDB" id="6614743at2"/>
<dbReference type="RefSeq" id="WP_021014918.1">
    <property type="nucleotide sequence ID" value="NZ_CP025084.1"/>
</dbReference>
<dbReference type="EMBL" id="CP025085">
    <property type="protein sequence ID" value="AUH01753.1"/>
    <property type="molecule type" value="Genomic_DNA"/>
</dbReference>
<feature type="compositionally biased region" description="Polar residues" evidence="1">
    <location>
        <begin position="44"/>
        <end position="55"/>
    </location>
</feature>
<sequence length="200" mass="21595">MAISGLETHSQNVKSFYPLITTISSVSKGDSSSDSTSNDALANLFTTPDASTKVTLSPDGKNKSNAAQSTGSISGFQEKTAEQEVRDKQEKQREGVSPKRSLEMMNGIPLYGGTLVSMTSYPDGSWKALDVFTGQPVTSANAARMSQQNSSKNLDMFNFYSQGIYKGMSAAEIYEKIQQMLSMESDGMSWEVVGSSDLFS</sequence>
<reference evidence="2 5" key="3">
    <citation type="submission" date="2017-11" db="EMBL/GenBank/DDBJ databases">
        <title>Complete genome sequence of Serratia sp. ATCC 39006 LacA.</title>
        <authorList>
            <person name="Hampton H.G."/>
            <person name="Jackson S.A."/>
            <person name="Jauregui R."/>
            <person name="Poulter G.T.M."/>
            <person name="Salmond G.P.C."/>
            <person name="Fineran P.C."/>
        </authorList>
    </citation>
    <scope>NUCLEOTIDE SEQUENCE [LARGE SCALE GENOMIC DNA]</scope>
    <source>
        <strain evidence="2 5">ATCC 39006</strain>
    </source>
</reference>
<name>A0A2I5TB24_SERS3</name>
<dbReference type="AlphaFoldDB" id="A0A2I5TB24"/>
<evidence type="ECO:0000313" key="4">
    <source>
        <dbReference type="Proteomes" id="UP000017700"/>
    </source>
</evidence>
<dbReference type="KEGG" id="sera:Ser39006_019260"/>
<organism evidence="3 4">
    <name type="scientific">Serratia sp. (strain ATCC 39006)</name>
    <name type="common">Prodigiosinella confusarubida</name>
    <dbReference type="NCBI Taxonomy" id="104623"/>
    <lineage>
        <taxon>Bacteria</taxon>
        <taxon>Pseudomonadati</taxon>
        <taxon>Pseudomonadota</taxon>
        <taxon>Gammaproteobacteria</taxon>
        <taxon>Enterobacterales</taxon>
        <taxon>Pectobacteriaceae</taxon>
        <taxon>Prodigiosinella</taxon>
    </lineage>
</organism>
<reference evidence="3" key="2">
    <citation type="submission" date="2013-09" db="EMBL/GenBank/DDBJ databases">
        <authorList>
            <person name="Wang G."/>
            <person name="Yang Y."/>
            <person name="Su Y."/>
        </authorList>
    </citation>
    <scope>NUCLEOTIDE SEQUENCE</scope>
    <source>
        <strain evidence="3">ATCC 39006</strain>
    </source>
</reference>
<evidence type="ECO:0000256" key="1">
    <source>
        <dbReference type="SAM" id="MobiDB-lite"/>
    </source>
</evidence>
<dbReference type="Proteomes" id="UP000233778">
    <property type="component" value="Chromosome"/>
</dbReference>
<dbReference type="EMBL" id="CP025084">
    <property type="protein sequence ID" value="AUH06076.1"/>
    <property type="molecule type" value="Genomic_DNA"/>
</dbReference>